<feature type="compositionally biased region" description="Low complexity" evidence="10">
    <location>
        <begin position="255"/>
        <end position="273"/>
    </location>
</feature>
<evidence type="ECO:0000256" key="8">
    <source>
        <dbReference type="ARBA" id="ARBA00023170"/>
    </source>
</evidence>
<evidence type="ECO:0000259" key="12">
    <source>
        <dbReference type="PROSITE" id="PS51843"/>
    </source>
</evidence>
<keyword evidence="7" id="KW-0804">Transcription</keyword>
<evidence type="ECO:0000256" key="9">
    <source>
        <dbReference type="ARBA" id="ARBA00023242"/>
    </source>
</evidence>
<feature type="domain" description="NR LBD" evidence="12">
    <location>
        <begin position="733"/>
        <end position="971"/>
    </location>
</feature>
<dbReference type="Gene3D" id="1.10.565.10">
    <property type="entry name" value="Retinoid X Receptor"/>
    <property type="match status" value="1"/>
</dbReference>
<dbReference type="Gene3D" id="3.30.50.10">
    <property type="entry name" value="Erythroid Transcription Factor GATA-1, subunit A"/>
    <property type="match status" value="1"/>
</dbReference>
<reference evidence="13 14" key="1">
    <citation type="submission" date="2024-04" db="EMBL/GenBank/DDBJ databases">
        <authorList>
            <consortium name="Genoscope - CEA"/>
            <person name="William W."/>
        </authorList>
    </citation>
    <scope>NUCLEOTIDE SEQUENCE [LARGE SCALE GENOMIC DNA]</scope>
</reference>
<feature type="region of interest" description="Disordered" evidence="10">
    <location>
        <begin position="220"/>
        <end position="274"/>
    </location>
</feature>
<proteinExistence type="predicted"/>
<evidence type="ECO:0000256" key="3">
    <source>
        <dbReference type="ARBA" id="ARBA00022771"/>
    </source>
</evidence>
<dbReference type="InterPro" id="IPR013088">
    <property type="entry name" value="Znf_NHR/GATA"/>
</dbReference>
<keyword evidence="9" id="KW-0539">Nucleus</keyword>
<keyword evidence="2" id="KW-0479">Metal-binding</keyword>
<evidence type="ECO:0000313" key="13">
    <source>
        <dbReference type="EMBL" id="CAL1529569.1"/>
    </source>
</evidence>
<evidence type="ECO:0000256" key="1">
    <source>
        <dbReference type="ARBA" id="ARBA00004123"/>
    </source>
</evidence>
<dbReference type="GO" id="GO:0000978">
    <property type="term" value="F:RNA polymerase II cis-regulatory region sequence-specific DNA binding"/>
    <property type="evidence" value="ECO:0007669"/>
    <property type="project" value="TreeGrafter"/>
</dbReference>
<dbReference type="GO" id="GO:0005634">
    <property type="term" value="C:nucleus"/>
    <property type="evidence" value="ECO:0007669"/>
    <property type="project" value="UniProtKB-SubCell"/>
</dbReference>
<dbReference type="PANTHER" id="PTHR45805">
    <property type="entry name" value="NUCLEAR HORMONE RECEPTOR HR3-RELATED"/>
    <property type="match status" value="1"/>
</dbReference>
<dbReference type="PROSITE" id="PS00031">
    <property type="entry name" value="NUCLEAR_REC_DBD_1"/>
    <property type="match status" value="1"/>
</dbReference>
<dbReference type="SUPFAM" id="SSF48508">
    <property type="entry name" value="Nuclear receptor ligand-binding domain"/>
    <property type="match status" value="1"/>
</dbReference>
<dbReference type="SUPFAM" id="SSF57716">
    <property type="entry name" value="Glucocorticoid receptor-like (DNA-binding domain)"/>
    <property type="match status" value="1"/>
</dbReference>
<dbReference type="GO" id="GO:0004879">
    <property type="term" value="F:nuclear receptor activity"/>
    <property type="evidence" value="ECO:0007669"/>
    <property type="project" value="TreeGrafter"/>
</dbReference>
<comment type="subcellular location">
    <subcellularLocation>
        <location evidence="1">Nucleus</location>
    </subcellularLocation>
</comment>
<evidence type="ECO:0000256" key="6">
    <source>
        <dbReference type="ARBA" id="ARBA00023125"/>
    </source>
</evidence>
<dbReference type="SMART" id="SM00399">
    <property type="entry name" value="ZnF_C4"/>
    <property type="match status" value="1"/>
</dbReference>
<feature type="region of interest" description="Disordered" evidence="10">
    <location>
        <begin position="420"/>
        <end position="470"/>
    </location>
</feature>
<dbReference type="EMBL" id="CAXITT010000051">
    <property type="protein sequence ID" value="CAL1529569.1"/>
    <property type="molecule type" value="Genomic_DNA"/>
</dbReference>
<evidence type="ECO:0000256" key="2">
    <source>
        <dbReference type="ARBA" id="ARBA00022723"/>
    </source>
</evidence>
<dbReference type="InterPro" id="IPR000536">
    <property type="entry name" value="Nucl_hrmn_rcpt_lig-bd"/>
</dbReference>
<keyword evidence="14" id="KW-1185">Reference proteome</keyword>
<evidence type="ECO:0000313" key="14">
    <source>
        <dbReference type="Proteomes" id="UP001497497"/>
    </source>
</evidence>
<dbReference type="Pfam" id="PF00105">
    <property type="entry name" value="zf-C4"/>
    <property type="match status" value="1"/>
</dbReference>
<dbReference type="PROSITE" id="PS51843">
    <property type="entry name" value="NR_LBD"/>
    <property type="match status" value="1"/>
</dbReference>
<feature type="compositionally biased region" description="Polar residues" evidence="10">
    <location>
        <begin position="228"/>
        <end position="245"/>
    </location>
</feature>
<keyword evidence="4" id="KW-0862">Zinc</keyword>
<comment type="caution">
    <text evidence="13">The sequence shown here is derived from an EMBL/GenBank/DDBJ whole genome shotgun (WGS) entry which is preliminary data.</text>
</comment>
<feature type="compositionally biased region" description="Polar residues" evidence="10">
    <location>
        <begin position="459"/>
        <end position="470"/>
    </location>
</feature>
<dbReference type="GO" id="GO:0008270">
    <property type="term" value="F:zinc ion binding"/>
    <property type="evidence" value="ECO:0007669"/>
    <property type="project" value="UniProtKB-KW"/>
</dbReference>
<keyword evidence="3" id="KW-0863">Zinc-finger</keyword>
<evidence type="ECO:0000256" key="7">
    <source>
        <dbReference type="ARBA" id="ARBA00023163"/>
    </source>
</evidence>
<evidence type="ECO:0000259" key="11">
    <source>
        <dbReference type="PROSITE" id="PS51030"/>
    </source>
</evidence>
<accession>A0AAV2HAQ2</accession>
<dbReference type="SMART" id="SM00430">
    <property type="entry name" value="HOLI"/>
    <property type="match status" value="1"/>
</dbReference>
<name>A0AAV2HAQ2_LYMST</name>
<keyword evidence="8" id="KW-0675">Receptor</keyword>
<protein>
    <submittedName>
        <fullName evidence="13">Uncharacterized protein</fullName>
    </submittedName>
</protein>
<evidence type="ECO:0000256" key="10">
    <source>
        <dbReference type="SAM" id="MobiDB-lite"/>
    </source>
</evidence>
<dbReference type="AlphaFoldDB" id="A0AAV2HAQ2"/>
<gene>
    <name evidence="13" type="ORF">GSLYS_00003724001</name>
</gene>
<dbReference type="PROSITE" id="PS51030">
    <property type="entry name" value="NUCLEAR_REC_DBD_2"/>
    <property type="match status" value="1"/>
</dbReference>
<keyword evidence="5" id="KW-0805">Transcription regulation</keyword>
<dbReference type="Proteomes" id="UP001497497">
    <property type="component" value="Unassembled WGS sequence"/>
</dbReference>
<organism evidence="13 14">
    <name type="scientific">Lymnaea stagnalis</name>
    <name type="common">Great pond snail</name>
    <name type="synonym">Helix stagnalis</name>
    <dbReference type="NCBI Taxonomy" id="6523"/>
    <lineage>
        <taxon>Eukaryota</taxon>
        <taxon>Metazoa</taxon>
        <taxon>Spiralia</taxon>
        <taxon>Lophotrochozoa</taxon>
        <taxon>Mollusca</taxon>
        <taxon>Gastropoda</taxon>
        <taxon>Heterobranchia</taxon>
        <taxon>Euthyneura</taxon>
        <taxon>Panpulmonata</taxon>
        <taxon>Hygrophila</taxon>
        <taxon>Lymnaeoidea</taxon>
        <taxon>Lymnaeidae</taxon>
        <taxon>Lymnaea</taxon>
    </lineage>
</organism>
<keyword evidence="6" id="KW-0238">DNA-binding</keyword>
<dbReference type="CDD" id="cd06916">
    <property type="entry name" value="NR_DBD_like"/>
    <property type="match status" value="1"/>
</dbReference>
<dbReference type="InterPro" id="IPR001628">
    <property type="entry name" value="Znf_hrmn_rcpt"/>
</dbReference>
<dbReference type="PRINTS" id="PR00047">
    <property type="entry name" value="STROIDFINGER"/>
</dbReference>
<dbReference type="InterPro" id="IPR035500">
    <property type="entry name" value="NHR-like_dom_sf"/>
</dbReference>
<sequence>MRGRKNPAPADQPPPNLPPCKVCGEQGTGFHYGVTTCGACKGFFRRSLVRHEPYVCTGSGCCHIGLETKRRKSCPKCRYEKCLEVGMSKGAIKTGRYSYVKKSHDILEMIQHQYQHSTSSSSSSSSSADCTWLERDEAKTLKSERCFQSPFPSCALDRNSDTGTPFNNKFMELSPLRSSHSSQHEFTFAESPRSRKRLQDFDVQDVSDMIPPFQTHVMSDVSERTRSESNVVSPEHQLPNSTSQWERAPSDLDLHSSLSSSSLSSSCMSSPMSVGSDRRHVFQIESTNNFLSPPQEAASCPQLSEPTTYIRRACPDDSQPVNYENTITDSCYTPVCMVNLKTTNDGSNYMNMEVLDRNYPQNTHELWANNSTQDFTPHGYVIVSRELSTNPSEVSEVNGIFNSVSRELEKVRRASWEEMSFSEESLPHQTQEVYTKSRMGESHDKLSHQETSHRDEQLPTYSESDQPHQDVQQWDTNLSASFTNCPPLDGSLVSTNVSVSCDSFNSSYVTELWNVPVETFNGEAAWHTEAPRVWHHQSLVWHHQGLGSDIQTIHGESDPSKIKQSEHLTSPDSCSSQLDHFLSSADEAHVSSPKRKKSGSVETESVHAIIGVKPEVARESCQPTTALRTFFELNEHFLNLWTPFNLLENPLADVLQIDQHPSRLQPNDDDYNERPLSWCEFTEAELDDIIMSLKKSHRKYVGVDDNQLSNEQLTEKENTFLELFVFKKVGKGRVPVVSKEVYYEILETTGLDVDGRKSCIEVWTKVMDETLQNTMRFFRSVPGFRDICLEDKVVLSKACIEDYTLLSWFRGVNASKDVIVHAENKLVIPIEYLLAVLPDIDKFINGTIAMSKRLRELELSLDEIIILKGIVIMSPDREQLREYDKVDRIYWRLHCCLLLCLLRRHSAPLRHYAKIITVLTDMRQISADSQAGFRKLKSEMVTLTKHIKVPLYMELFHNVPLDSQFQNMGLQ</sequence>
<feature type="domain" description="Nuclear receptor" evidence="11">
    <location>
        <begin position="17"/>
        <end position="94"/>
    </location>
</feature>
<evidence type="ECO:0000256" key="4">
    <source>
        <dbReference type="ARBA" id="ARBA00022833"/>
    </source>
</evidence>
<feature type="compositionally biased region" description="Basic and acidic residues" evidence="10">
    <location>
        <begin position="438"/>
        <end position="457"/>
    </location>
</feature>
<evidence type="ECO:0000256" key="5">
    <source>
        <dbReference type="ARBA" id="ARBA00023015"/>
    </source>
</evidence>
<dbReference type="Pfam" id="PF00104">
    <property type="entry name" value="Hormone_recep"/>
    <property type="match status" value="1"/>
</dbReference>